<dbReference type="RefSeq" id="WP_081530463.1">
    <property type="nucleotide sequence ID" value="NZ_NBEB01000040.1"/>
</dbReference>
<gene>
    <name evidence="1" type="ORF">B6U60_04055</name>
</gene>
<reference evidence="1 2" key="1">
    <citation type="submission" date="2017-03" db="EMBL/GenBank/DDBJ databases">
        <title>Phylogenomics and comparative genomics of Lactobacillus salivarius, a mammalian gut commensal.</title>
        <authorList>
            <person name="Harris H.M."/>
        </authorList>
    </citation>
    <scope>NUCLEOTIDE SEQUENCE [LARGE SCALE GENOMIC DNA]</scope>
    <source>
        <strain evidence="1 2">LMG 14477</strain>
    </source>
</reference>
<name>A0A1V9R1Z8_9LACO</name>
<dbReference type="EMBL" id="NBEB01000040">
    <property type="protein sequence ID" value="OQQ84480.1"/>
    <property type="molecule type" value="Genomic_DNA"/>
</dbReference>
<protein>
    <submittedName>
        <fullName evidence="1">Uncharacterized protein</fullName>
    </submittedName>
</protein>
<accession>A0A1V9R1Z8</accession>
<comment type="caution">
    <text evidence="1">The sequence shown here is derived from an EMBL/GenBank/DDBJ whole genome shotgun (WGS) entry which is preliminary data.</text>
</comment>
<sequence>MAKKYRIEFTDDDMDNIKLYIDGEEKPINFLKLTYHTDEGYKKGTKKVVLRYLEPNTYEVKFDVLGNQLGLLDIVPSDFD</sequence>
<proteinExistence type="predicted"/>
<organism evidence="1 2">
    <name type="scientific">Ligilactobacillus salivarius</name>
    <dbReference type="NCBI Taxonomy" id="1624"/>
    <lineage>
        <taxon>Bacteria</taxon>
        <taxon>Bacillati</taxon>
        <taxon>Bacillota</taxon>
        <taxon>Bacilli</taxon>
        <taxon>Lactobacillales</taxon>
        <taxon>Lactobacillaceae</taxon>
        <taxon>Ligilactobacillus</taxon>
    </lineage>
</organism>
<evidence type="ECO:0000313" key="2">
    <source>
        <dbReference type="Proteomes" id="UP000192638"/>
    </source>
</evidence>
<evidence type="ECO:0000313" key="1">
    <source>
        <dbReference type="EMBL" id="OQQ84480.1"/>
    </source>
</evidence>
<dbReference type="AlphaFoldDB" id="A0A1V9R1Z8"/>
<dbReference type="Proteomes" id="UP000192638">
    <property type="component" value="Unassembled WGS sequence"/>
</dbReference>